<accession>A0A9N7UU22</accession>
<keyword evidence="3" id="KW-1185">Reference proteome</keyword>
<proteinExistence type="predicted"/>
<feature type="compositionally biased region" description="Polar residues" evidence="1">
    <location>
        <begin position="25"/>
        <end position="54"/>
    </location>
</feature>
<name>A0A9N7UU22_PLEPL</name>
<dbReference type="AlphaFoldDB" id="A0A9N7UU22"/>
<evidence type="ECO:0000313" key="2">
    <source>
        <dbReference type="EMBL" id="CAB1436829.1"/>
    </source>
</evidence>
<sequence>MGTKRRGGGEDDLFFSLTNIHFTPSRLEQSKSQQAATSGTAMPSSTPQCGTNAITGKDRGPTEHICGDKVTNCAEAAQHKQPHPPCVRPRLAQLPLVQILDVPLVALCLSGPVRQVLPCAAQWV</sequence>
<comment type="caution">
    <text evidence="2">The sequence shown here is derived from an EMBL/GenBank/DDBJ whole genome shotgun (WGS) entry which is preliminary data.</text>
</comment>
<feature type="region of interest" description="Disordered" evidence="1">
    <location>
        <begin position="25"/>
        <end position="61"/>
    </location>
</feature>
<evidence type="ECO:0000313" key="3">
    <source>
        <dbReference type="Proteomes" id="UP001153269"/>
    </source>
</evidence>
<dbReference type="Proteomes" id="UP001153269">
    <property type="component" value="Unassembled WGS sequence"/>
</dbReference>
<protein>
    <submittedName>
        <fullName evidence="2">Uncharacterized protein</fullName>
    </submittedName>
</protein>
<organism evidence="2 3">
    <name type="scientific">Pleuronectes platessa</name>
    <name type="common">European plaice</name>
    <dbReference type="NCBI Taxonomy" id="8262"/>
    <lineage>
        <taxon>Eukaryota</taxon>
        <taxon>Metazoa</taxon>
        <taxon>Chordata</taxon>
        <taxon>Craniata</taxon>
        <taxon>Vertebrata</taxon>
        <taxon>Euteleostomi</taxon>
        <taxon>Actinopterygii</taxon>
        <taxon>Neopterygii</taxon>
        <taxon>Teleostei</taxon>
        <taxon>Neoteleostei</taxon>
        <taxon>Acanthomorphata</taxon>
        <taxon>Carangaria</taxon>
        <taxon>Pleuronectiformes</taxon>
        <taxon>Pleuronectoidei</taxon>
        <taxon>Pleuronectidae</taxon>
        <taxon>Pleuronectes</taxon>
    </lineage>
</organism>
<reference evidence="2" key="1">
    <citation type="submission" date="2020-03" db="EMBL/GenBank/DDBJ databases">
        <authorList>
            <person name="Weist P."/>
        </authorList>
    </citation>
    <scope>NUCLEOTIDE SEQUENCE</scope>
</reference>
<gene>
    <name evidence="2" type="ORF">PLEPLA_LOCUS24862</name>
</gene>
<dbReference type="EMBL" id="CADEAL010001946">
    <property type="protein sequence ID" value="CAB1436829.1"/>
    <property type="molecule type" value="Genomic_DNA"/>
</dbReference>
<evidence type="ECO:0000256" key="1">
    <source>
        <dbReference type="SAM" id="MobiDB-lite"/>
    </source>
</evidence>